<name>A0AAE0M354_9PEZI</name>
<comment type="caution">
    <text evidence="2">The sequence shown here is derived from an EMBL/GenBank/DDBJ whole genome shotgun (WGS) entry which is preliminary data.</text>
</comment>
<dbReference type="Proteomes" id="UP001283341">
    <property type="component" value="Unassembled WGS sequence"/>
</dbReference>
<keyword evidence="3" id="KW-1185">Reference proteome</keyword>
<feature type="compositionally biased region" description="Basic and acidic residues" evidence="1">
    <location>
        <begin position="35"/>
        <end position="47"/>
    </location>
</feature>
<reference evidence="2" key="2">
    <citation type="submission" date="2023-06" db="EMBL/GenBank/DDBJ databases">
        <authorList>
            <consortium name="Lawrence Berkeley National Laboratory"/>
            <person name="Haridas S."/>
            <person name="Hensen N."/>
            <person name="Bonometti L."/>
            <person name="Westerberg I."/>
            <person name="Brannstrom I.O."/>
            <person name="Guillou S."/>
            <person name="Cros-Aarteil S."/>
            <person name="Calhoun S."/>
            <person name="Kuo A."/>
            <person name="Mondo S."/>
            <person name="Pangilinan J."/>
            <person name="Riley R."/>
            <person name="Labutti K."/>
            <person name="Andreopoulos B."/>
            <person name="Lipzen A."/>
            <person name="Chen C."/>
            <person name="Yanf M."/>
            <person name="Daum C."/>
            <person name="Ng V."/>
            <person name="Clum A."/>
            <person name="Steindorff A."/>
            <person name="Ohm R."/>
            <person name="Martin F."/>
            <person name="Silar P."/>
            <person name="Natvig D."/>
            <person name="Lalanne C."/>
            <person name="Gautier V."/>
            <person name="Ament-Velasquez S.L."/>
            <person name="Kruys A."/>
            <person name="Hutchinson M.I."/>
            <person name="Powell A.J."/>
            <person name="Barry K."/>
            <person name="Miller A.N."/>
            <person name="Grigoriev I.V."/>
            <person name="Debuchy R."/>
            <person name="Gladieux P."/>
            <person name="Thoren M.H."/>
            <person name="Johannesson H."/>
        </authorList>
    </citation>
    <scope>NUCLEOTIDE SEQUENCE</scope>
    <source>
        <strain evidence="2">CBS 118394</strain>
    </source>
</reference>
<sequence length="144" mass="15719">MPREGTRSATGNSKPRVFPVVDTTPVIKRAKAVKKKAEPQPKKEKAPAVKTSKPVGVKKRAAPKKESGVAKKVKAAAKKVEKKADKKEKVMTLPSYPRRVALQKDIHPVLYREHGGDGPTPHRSILSEVKPKAAPKKKEPVVAK</sequence>
<organism evidence="2 3">
    <name type="scientific">Apodospora peruviana</name>
    <dbReference type="NCBI Taxonomy" id="516989"/>
    <lineage>
        <taxon>Eukaryota</taxon>
        <taxon>Fungi</taxon>
        <taxon>Dikarya</taxon>
        <taxon>Ascomycota</taxon>
        <taxon>Pezizomycotina</taxon>
        <taxon>Sordariomycetes</taxon>
        <taxon>Sordariomycetidae</taxon>
        <taxon>Sordariales</taxon>
        <taxon>Lasiosphaeriaceae</taxon>
        <taxon>Apodospora</taxon>
    </lineage>
</organism>
<protein>
    <submittedName>
        <fullName evidence="2">Uncharacterized protein</fullName>
    </submittedName>
</protein>
<gene>
    <name evidence="2" type="ORF">B0H66DRAFT_604512</name>
</gene>
<reference evidence="2" key="1">
    <citation type="journal article" date="2023" name="Mol. Phylogenet. Evol.">
        <title>Genome-scale phylogeny and comparative genomics of the fungal order Sordariales.</title>
        <authorList>
            <person name="Hensen N."/>
            <person name="Bonometti L."/>
            <person name="Westerberg I."/>
            <person name="Brannstrom I.O."/>
            <person name="Guillou S."/>
            <person name="Cros-Aarteil S."/>
            <person name="Calhoun S."/>
            <person name="Haridas S."/>
            <person name="Kuo A."/>
            <person name="Mondo S."/>
            <person name="Pangilinan J."/>
            <person name="Riley R."/>
            <person name="LaButti K."/>
            <person name="Andreopoulos B."/>
            <person name="Lipzen A."/>
            <person name="Chen C."/>
            <person name="Yan M."/>
            <person name="Daum C."/>
            <person name="Ng V."/>
            <person name="Clum A."/>
            <person name="Steindorff A."/>
            <person name="Ohm R.A."/>
            <person name="Martin F."/>
            <person name="Silar P."/>
            <person name="Natvig D.O."/>
            <person name="Lalanne C."/>
            <person name="Gautier V."/>
            <person name="Ament-Velasquez S.L."/>
            <person name="Kruys A."/>
            <person name="Hutchinson M.I."/>
            <person name="Powell A.J."/>
            <person name="Barry K."/>
            <person name="Miller A.N."/>
            <person name="Grigoriev I.V."/>
            <person name="Debuchy R."/>
            <person name="Gladieux P."/>
            <person name="Hiltunen Thoren M."/>
            <person name="Johannesson H."/>
        </authorList>
    </citation>
    <scope>NUCLEOTIDE SEQUENCE</scope>
    <source>
        <strain evidence="2">CBS 118394</strain>
    </source>
</reference>
<dbReference type="EMBL" id="JAUEDM010000005">
    <property type="protein sequence ID" value="KAK3316204.1"/>
    <property type="molecule type" value="Genomic_DNA"/>
</dbReference>
<proteinExistence type="predicted"/>
<evidence type="ECO:0000313" key="3">
    <source>
        <dbReference type="Proteomes" id="UP001283341"/>
    </source>
</evidence>
<dbReference type="AlphaFoldDB" id="A0AAE0M354"/>
<evidence type="ECO:0000313" key="2">
    <source>
        <dbReference type="EMBL" id="KAK3316204.1"/>
    </source>
</evidence>
<feature type="region of interest" description="Disordered" evidence="1">
    <location>
        <begin position="111"/>
        <end position="144"/>
    </location>
</feature>
<feature type="region of interest" description="Disordered" evidence="1">
    <location>
        <begin position="1"/>
        <end position="70"/>
    </location>
</feature>
<accession>A0AAE0M354</accession>
<evidence type="ECO:0000256" key="1">
    <source>
        <dbReference type="SAM" id="MobiDB-lite"/>
    </source>
</evidence>